<feature type="region of interest" description="Disordered" evidence="1">
    <location>
        <begin position="30"/>
        <end position="84"/>
    </location>
</feature>
<keyword evidence="4" id="KW-1185">Reference proteome</keyword>
<organism evidence="3 4">
    <name type="scientific">Apiospora marii</name>
    <dbReference type="NCBI Taxonomy" id="335849"/>
    <lineage>
        <taxon>Eukaryota</taxon>
        <taxon>Fungi</taxon>
        <taxon>Dikarya</taxon>
        <taxon>Ascomycota</taxon>
        <taxon>Pezizomycotina</taxon>
        <taxon>Sordariomycetes</taxon>
        <taxon>Xylariomycetidae</taxon>
        <taxon>Amphisphaeriales</taxon>
        <taxon>Apiosporaceae</taxon>
        <taxon>Apiospora</taxon>
    </lineage>
</organism>
<name>A0ABR1T2F8_9PEZI</name>
<feature type="compositionally biased region" description="Acidic residues" evidence="1">
    <location>
        <begin position="61"/>
        <end position="70"/>
    </location>
</feature>
<evidence type="ECO:0000313" key="3">
    <source>
        <dbReference type="EMBL" id="KAK8040236.1"/>
    </source>
</evidence>
<proteinExistence type="predicted"/>
<evidence type="ECO:0000313" key="4">
    <source>
        <dbReference type="Proteomes" id="UP001396898"/>
    </source>
</evidence>
<gene>
    <name evidence="3" type="ORF">PG991_000024</name>
</gene>
<comment type="caution">
    <text evidence="3">The sequence shown here is derived from an EMBL/GenBank/DDBJ whole genome shotgun (WGS) entry which is preliminary data.</text>
</comment>
<evidence type="ECO:0000256" key="1">
    <source>
        <dbReference type="SAM" id="MobiDB-lite"/>
    </source>
</evidence>
<sequence length="84" mass="9114">MAMVAQLTFHLFLQHLNAIMFSHELRPRAPRSQVPAALANPADPADVGADPAEVPGPVLDSGEESDEETIADLTQHQKLRESTD</sequence>
<accession>A0ABR1T2F8</accession>
<evidence type="ECO:0000256" key="2">
    <source>
        <dbReference type="SAM" id="SignalP"/>
    </source>
</evidence>
<dbReference type="Proteomes" id="UP001396898">
    <property type="component" value="Unassembled WGS sequence"/>
</dbReference>
<feature type="chain" id="PRO_5045324826" evidence="2">
    <location>
        <begin position="19"/>
        <end position="84"/>
    </location>
</feature>
<keyword evidence="2" id="KW-0732">Signal</keyword>
<feature type="compositionally biased region" description="Low complexity" evidence="1">
    <location>
        <begin position="35"/>
        <end position="52"/>
    </location>
</feature>
<protein>
    <submittedName>
        <fullName evidence="3">Uncharacterized protein</fullName>
    </submittedName>
</protein>
<dbReference type="EMBL" id="JAQQWI010000001">
    <property type="protein sequence ID" value="KAK8040236.1"/>
    <property type="molecule type" value="Genomic_DNA"/>
</dbReference>
<reference evidence="3 4" key="1">
    <citation type="submission" date="2023-01" db="EMBL/GenBank/DDBJ databases">
        <title>Analysis of 21 Apiospora genomes using comparative genomics revels a genus with tremendous synthesis potential of carbohydrate active enzymes and secondary metabolites.</title>
        <authorList>
            <person name="Sorensen T."/>
        </authorList>
    </citation>
    <scope>NUCLEOTIDE SEQUENCE [LARGE SCALE GENOMIC DNA]</scope>
    <source>
        <strain evidence="3 4">CBS 20057</strain>
    </source>
</reference>
<feature type="signal peptide" evidence="2">
    <location>
        <begin position="1"/>
        <end position="18"/>
    </location>
</feature>